<feature type="domain" description="6-phosphogluconate dehydrogenase NADP-binding" evidence="2">
    <location>
        <begin position="1"/>
        <end position="88"/>
    </location>
</feature>
<dbReference type="STRING" id="1229662.W3XB58"/>
<dbReference type="InterPro" id="IPR051265">
    <property type="entry name" value="HIBADH-related_NP60_sf"/>
</dbReference>
<proteinExistence type="inferred from homology"/>
<evidence type="ECO:0000259" key="2">
    <source>
        <dbReference type="Pfam" id="PF03446"/>
    </source>
</evidence>
<evidence type="ECO:0000313" key="4">
    <source>
        <dbReference type="Proteomes" id="UP000030651"/>
    </source>
</evidence>
<dbReference type="EMBL" id="KI912111">
    <property type="protein sequence ID" value="ETS83318.1"/>
    <property type="molecule type" value="Genomic_DNA"/>
</dbReference>
<evidence type="ECO:0000313" key="3">
    <source>
        <dbReference type="EMBL" id="ETS83318.1"/>
    </source>
</evidence>
<sequence length="238" mass="24824">MLSNDHAVESNYDAFLASGDVKGKLFVDSSTIHPDTTDRLGKKVTEAGAEFVACPVFGAPPAAEAGALICVPAGPKAAVDKLRPYLTGVMGKAEIAMADRPYGAATTLKLIGNTFVLNIVTQLAEAFTVADKSGVGVEPLKQFVDNLLGGIASAYGDRMLQGTYWKMEEPLWSADNALKDATHAQSIAKSVGSEFKNAATAQGYLDDVKSHAGGAKGDIAGIYGAVRARAGLKFENDV</sequence>
<accession>W3XB58</accession>
<dbReference type="GeneID" id="19270207"/>
<dbReference type="Gene3D" id="3.40.50.720">
    <property type="entry name" value="NAD(P)-binding Rossmann-like Domain"/>
    <property type="match status" value="1"/>
</dbReference>
<dbReference type="Pfam" id="PF03446">
    <property type="entry name" value="NAD_binding_2"/>
    <property type="match status" value="1"/>
</dbReference>
<dbReference type="HOGENOM" id="CLU_035117_5_0_1"/>
<dbReference type="AlphaFoldDB" id="W3XB58"/>
<dbReference type="RefSeq" id="XP_007831966.1">
    <property type="nucleotide sequence ID" value="XM_007833775.1"/>
</dbReference>
<dbReference type="InterPro" id="IPR013328">
    <property type="entry name" value="6PGD_dom2"/>
</dbReference>
<dbReference type="Proteomes" id="UP000030651">
    <property type="component" value="Unassembled WGS sequence"/>
</dbReference>
<dbReference type="InterPro" id="IPR006115">
    <property type="entry name" value="6PGDH_NADP-bd"/>
</dbReference>
<dbReference type="InterPro" id="IPR008927">
    <property type="entry name" value="6-PGluconate_DH-like_C_sf"/>
</dbReference>
<comment type="similarity">
    <text evidence="1">Belongs to the HIBADH-related family. NP60 subfamily.</text>
</comment>
<dbReference type="Gene3D" id="1.10.1040.10">
    <property type="entry name" value="N-(1-d-carboxylethyl)-l-norvaline Dehydrogenase, domain 2"/>
    <property type="match status" value="1"/>
</dbReference>
<reference evidence="4" key="1">
    <citation type="journal article" date="2015" name="BMC Genomics">
        <title>Genomic and transcriptomic analysis of the endophytic fungus Pestalotiopsis fici reveals its lifestyle and high potential for synthesis of natural products.</title>
        <authorList>
            <person name="Wang X."/>
            <person name="Zhang X."/>
            <person name="Liu L."/>
            <person name="Xiang M."/>
            <person name="Wang W."/>
            <person name="Sun X."/>
            <person name="Che Y."/>
            <person name="Guo L."/>
            <person name="Liu G."/>
            <person name="Guo L."/>
            <person name="Wang C."/>
            <person name="Yin W.B."/>
            <person name="Stadler M."/>
            <person name="Zhang X."/>
            <person name="Liu X."/>
        </authorList>
    </citation>
    <scope>NUCLEOTIDE SEQUENCE [LARGE SCALE GENOMIC DNA]</scope>
    <source>
        <strain evidence="4">W106-1 / CGMCC3.15140</strain>
    </source>
</reference>
<dbReference type="SUPFAM" id="SSF51735">
    <property type="entry name" value="NAD(P)-binding Rossmann-fold domains"/>
    <property type="match status" value="1"/>
</dbReference>
<dbReference type="OrthoDB" id="435038at2759"/>
<dbReference type="eggNOG" id="KOG0409">
    <property type="taxonomic scope" value="Eukaryota"/>
</dbReference>
<keyword evidence="4" id="KW-1185">Reference proteome</keyword>
<dbReference type="InterPro" id="IPR036291">
    <property type="entry name" value="NAD(P)-bd_dom_sf"/>
</dbReference>
<dbReference type="SUPFAM" id="SSF48179">
    <property type="entry name" value="6-phosphogluconate dehydrogenase C-terminal domain-like"/>
    <property type="match status" value="1"/>
</dbReference>
<evidence type="ECO:0000256" key="1">
    <source>
        <dbReference type="ARBA" id="ARBA00007598"/>
    </source>
</evidence>
<dbReference type="PANTHER" id="PTHR43580">
    <property type="entry name" value="OXIDOREDUCTASE GLYR1-RELATED"/>
    <property type="match status" value="1"/>
</dbReference>
<protein>
    <recommendedName>
        <fullName evidence="2">6-phosphogluconate dehydrogenase NADP-binding domain-containing protein</fullName>
    </recommendedName>
</protein>
<dbReference type="InParanoid" id="W3XB58"/>
<dbReference type="GO" id="GO:0050661">
    <property type="term" value="F:NADP binding"/>
    <property type="evidence" value="ECO:0007669"/>
    <property type="project" value="InterPro"/>
</dbReference>
<gene>
    <name evidence="3" type="ORF">PFICI_05194</name>
</gene>
<name>W3XB58_PESFW</name>
<organism evidence="3 4">
    <name type="scientific">Pestalotiopsis fici (strain W106-1 / CGMCC3.15140)</name>
    <dbReference type="NCBI Taxonomy" id="1229662"/>
    <lineage>
        <taxon>Eukaryota</taxon>
        <taxon>Fungi</taxon>
        <taxon>Dikarya</taxon>
        <taxon>Ascomycota</taxon>
        <taxon>Pezizomycotina</taxon>
        <taxon>Sordariomycetes</taxon>
        <taxon>Xylariomycetidae</taxon>
        <taxon>Amphisphaeriales</taxon>
        <taxon>Sporocadaceae</taxon>
        <taxon>Pestalotiopsis</taxon>
    </lineage>
</organism>
<dbReference type="PANTHER" id="PTHR43580:SF3">
    <property type="entry name" value="6-PHOSPHOGLUCONATE DEHYDROGENASE FAMILY PROTEIN (AFU_ORTHOLOGUE AFUA_2G11600)"/>
    <property type="match status" value="1"/>
</dbReference>
<dbReference type="KEGG" id="pfy:PFICI_05194"/>